<accession>A0A1B6IE79</accession>
<dbReference type="Gene3D" id="3.40.1440.10">
    <property type="entry name" value="GIY-YIG endonuclease"/>
    <property type="match status" value="1"/>
</dbReference>
<proteinExistence type="predicted"/>
<dbReference type="InterPro" id="IPR035901">
    <property type="entry name" value="GIY-YIG_endonuc_sf"/>
</dbReference>
<dbReference type="AlphaFoldDB" id="A0A1B6IE79"/>
<name>A0A1B6IE79_9HEMI</name>
<dbReference type="CDD" id="cd10442">
    <property type="entry name" value="GIY-YIG_PLEs"/>
    <property type="match status" value="1"/>
</dbReference>
<sequence>DYFPRIWKRYVDDIFAVFDKKQNLQDFIISLNSFYPSIKFTCEIEHNNQLPFLDLLITKNTTGHFEFDIYRKSTQNDRFIPFDSFHPPSQKRAAFHSLIHRLLHTPLSIENYKKEVKKIKEIALFNGYKIEMIDNMIKKKKKIIERNSRTTLYQTKCKEPEKWISVSYNNLTTEIAKSFKTHASINVSSNSKIKLKNILGNPKNKLDDEEKSGIYQINCDNCNLKYIGQTKRKIKKRVKEHKACLKYQQEERSAMAKHALHTGHCFSQVKL</sequence>
<organism evidence="2">
    <name type="scientific">Homalodisca liturata</name>
    <dbReference type="NCBI Taxonomy" id="320908"/>
    <lineage>
        <taxon>Eukaryota</taxon>
        <taxon>Metazoa</taxon>
        <taxon>Ecdysozoa</taxon>
        <taxon>Arthropoda</taxon>
        <taxon>Hexapoda</taxon>
        <taxon>Insecta</taxon>
        <taxon>Pterygota</taxon>
        <taxon>Neoptera</taxon>
        <taxon>Paraneoptera</taxon>
        <taxon>Hemiptera</taxon>
        <taxon>Auchenorrhyncha</taxon>
        <taxon>Membracoidea</taxon>
        <taxon>Cicadellidae</taxon>
        <taxon>Cicadellinae</taxon>
        <taxon>Proconiini</taxon>
        <taxon>Homalodisca</taxon>
    </lineage>
</organism>
<dbReference type="Pfam" id="PF26215">
    <property type="entry name" value="HTH_animal"/>
    <property type="match status" value="1"/>
</dbReference>
<dbReference type="InterPro" id="IPR000305">
    <property type="entry name" value="GIY-YIG_endonuc"/>
</dbReference>
<gene>
    <name evidence="2" type="ORF">g.7971</name>
</gene>
<protein>
    <recommendedName>
        <fullName evidence="1">GIY-YIG domain-containing protein</fullName>
    </recommendedName>
</protein>
<reference evidence="2" key="1">
    <citation type="submission" date="2015-11" db="EMBL/GenBank/DDBJ databases">
        <title>De novo transcriptome assembly of four potential Pierce s Disease insect vectors from Arizona vineyards.</title>
        <authorList>
            <person name="Tassone E.E."/>
        </authorList>
    </citation>
    <scope>NUCLEOTIDE SEQUENCE</scope>
</reference>
<evidence type="ECO:0000313" key="2">
    <source>
        <dbReference type="EMBL" id="JAS85217.1"/>
    </source>
</evidence>
<feature type="non-terminal residue" evidence="2">
    <location>
        <position position="1"/>
    </location>
</feature>
<evidence type="ECO:0000259" key="1">
    <source>
        <dbReference type="PROSITE" id="PS50164"/>
    </source>
</evidence>
<dbReference type="Pfam" id="PF01541">
    <property type="entry name" value="GIY-YIG"/>
    <property type="match status" value="1"/>
</dbReference>
<dbReference type="PANTHER" id="PTHR21301">
    <property type="entry name" value="REVERSE TRANSCRIPTASE"/>
    <property type="match status" value="1"/>
</dbReference>
<dbReference type="PANTHER" id="PTHR21301:SF10">
    <property type="entry name" value="REVERSE TRANSCRIPTASE DOMAIN-CONTAINING PROTEIN"/>
    <property type="match status" value="1"/>
</dbReference>
<dbReference type="EMBL" id="GECU01022489">
    <property type="protein sequence ID" value="JAS85217.1"/>
    <property type="molecule type" value="Transcribed_RNA"/>
</dbReference>
<dbReference type="PROSITE" id="PS50164">
    <property type="entry name" value="GIY_YIG"/>
    <property type="match status" value="1"/>
</dbReference>
<dbReference type="InterPro" id="IPR058912">
    <property type="entry name" value="HTH_animal"/>
</dbReference>
<feature type="non-terminal residue" evidence="2">
    <location>
        <position position="271"/>
    </location>
</feature>
<feature type="domain" description="GIY-YIG" evidence="1">
    <location>
        <begin position="210"/>
        <end position="271"/>
    </location>
</feature>
<dbReference type="SUPFAM" id="SSF82771">
    <property type="entry name" value="GIY-YIG endonuclease"/>
    <property type="match status" value="1"/>
</dbReference>